<evidence type="ECO:0000259" key="1">
    <source>
        <dbReference type="Pfam" id="PF07883"/>
    </source>
</evidence>
<accession>A0A326UQL5</accession>
<keyword evidence="3" id="KW-1185">Reference proteome</keyword>
<organism evidence="2 3">
    <name type="scientific">Thermosporothrix hazakensis</name>
    <dbReference type="NCBI Taxonomy" id="644383"/>
    <lineage>
        <taxon>Bacteria</taxon>
        <taxon>Bacillati</taxon>
        <taxon>Chloroflexota</taxon>
        <taxon>Ktedonobacteria</taxon>
        <taxon>Ktedonobacterales</taxon>
        <taxon>Thermosporotrichaceae</taxon>
        <taxon>Thermosporothrix</taxon>
    </lineage>
</organism>
<dbReference type="Pfam" id="PF07883">
    <property type="entry name" value="Cupin_2"/>
    <property type="match status" value="1"/>
</dbReference>
<comment type="caution">
    <text evidence="2">The sequence shown here is derived from an EMBL/GenBank/DDBJ whole genome shotgun (WGS) entry which is preliminary data.</text>
</comment>
<proteinExistence type="predicted"/>
<dbReference type="Gene3D" id="2.60.120.10">
    <property type="entry name" value="Jelly Rolls"/>
    <property type="match status" value="1"/>
</dbReference>
<dbReference type="EMBL" id="QKUF01000004">
    <property type="protein sequence ID" value="PZW32777.1"/>
    <property type="molecule type" value="Genomic_DNA"/>
</dbReference>
<feature type="domain" description="Cupin type-2" evidence="1">
    <location>
        <begin position="46"/>
        <end position="93"/>
    </location>
</feature>
<evidence type="ECO:0000313" key="2">
    <source>
        <dbReference type="EMBL" id="PZW32777.1"/>
    </source>
</evidence>
<protein>
    <submittedName>
        <fullName evidence="2">Cupin domain-containing protein</fullName>
    </submittedName>
</protein>
<evidence type="ECO:0000313" key="3">
    <source>
        <dbReference type="Proteomes" id="UP000248806"/>
    </source>
</evidence>
<name>A0A326UQL5_THEHA</name>
<dbReference type="InterPro" id="IPR011051">
    <property type="entry name" value="RmlC_Cupin_sf"/>
</dbReference>
<dbReference type="RefSeq" id="WP_170142490.1">
    <property type="nucleotide sequence ID" value="NZ_BIFX01000002.1"/>
</dbReference>
<dbReference type="InterPro" id="IPR013096">
    <property type="entry name" value="Cupin_2"/>
</dbReference>
<dbReference type="AlphaFoldDB" id="A0A326UQL5"/>
<dbReference type="Proteomes" id="UP000248806">
    <property type="component" value="Unassembled WGS sequence"/>
</dbReference>
<dbReference type="InterPro" id="IPR014710">
    <property type="entry name" value="RmlC-like_jellyroll"/>
</dbReference>
<sequence>MARFHRRKLPDHSTLLAGPVPRDEIGFQSDRLQIWYNHTNKAWADVRPHAHQESDECFIVLQGSIVVEVEGERFTIGPREFCCFPRGLYHQVIEVHPPVETLMLRAPAGNDKIYP</sequence>
<reference evidence="2 3" key="1">
    <citation type="submission" date="2018-06" db="EMBL/GenBank/DDBJ databases">
        <title>Genomic Encyclopedia of Archaeal and Bacterial Type Strains, Phase II (KMG-II): from individual species to whole genera.</title>
        <authorList>
            <person name="Goeker M."/>
        </authorList>
    </citation>
    <scope>NUCLEOTIDE SEQUENCE [LARGE SCALE GENOMIC DNA]</scope>
    <source>
        <strain evidence="2 3">ATCC BAA-1881</strain>
    </source>
</reference>
<gene>
    <name evidence="2" type="ORF">EI42_01869</name>
</gene>
<dbReference type="SUPFAM" id="SSF51182">
    <property type="entry name" value="RmlC-like cupins"/>
    <property type="match status" value="1"/>
</dbReference>